<keyword evidence="3" id="KW-1185">Reference proteome</keyword>
<reference evidence="2 3" key="1">
    <citation type="submission" date="2019-11" db="EMBL/GenBank/DDBJ databases">
        <title>Draft Whole-Genome sequence of the marine photosynthetic bacterium Rhodovulum strictum DSM 11289.</title>
        <authorList>
            <person name="Kyndt J.A."/>
            <person name="Meyer T.E."/>
        </authorList>
    </citation>
    <scope>NUCLEOTIDE SEQUENCE [LARGE SCALE GENOMIC DNA]</scope>
    <source>
        <strain evidence="2 3">DSM 11289</strain>
    </source>
</reference>
<evidence type="ECO:0000313" key="2">
    <source>
        <dbReference type="EMBL" id="MRH21391.1"/>
    </source>
</evidence>
<dbReference type="OrthoDB" id="9815890at2"/>
<dbReference type="SUPFAM" id="SSF52821">
    <property type="entry name" value="Rhodanese/Cell cycle control phosphatase"/>
    <property type="match status" value="1"/>
</dbReference>
<dbReference type="Proteomes" id="UP000466730">
    <property type="component" value="Unassembled WGS sequence"/>
</dbReference>
<evidence type="ECO:0000259" key="1">
    <source>
        <dbReference type="PROSITE" id="PS50206"/>
    </source>
</evidence>
<dbReference type="Gene3D" id="3.40.250.10">
    <property type="entry name" value="Rhodanese-like domain"/>
    <property type="match status" value="1"/>
</dbReference>
<dbReference type="AlphaFoldDB" id="A0A844B5B5"/>
<evidence type="ECO:0000313" key="3">
    <source>
        <dbReference type="Proteomes" id="UP000466730"/>
    </source>
</evidence>
<gene>
    <name evidence="2" type="ORF">GH815_10335</name>
</gene>
<dbReference type="PANTHER" id="PTHR45431:SF3">
    <property type="entry name" value="RHODANESE-LIKE DOMAIN-CONTAINING PROTEIN 15, CHLOROPLASTIC"/>
    <property type="match status" value="1"/>
</dbReference>
<proteinExistence type="predicted"/>
<dbReference type="PROSITE" id="PS50206">
    <property type="entry name" value="RHODANESE_3"/>
    <property type="match status" value="1"/>
</dbReference>
<dbReference type="CDD" id="cd01522">
    <property type="entry name" value="RHOD_1"/>
    <property type="match status" value="1"/>
</dbReference>
<dbReference type="SMART" id="SM00450">
    <property type="entry name" value="RHOD"/>
    <property type="match status" value="1"/>
</dbReference>
<comment type="caution">
    <text evidence="2">The sequence shown here is derived from an EMBL/GenBank/DDBJ whole genome shotgun (WGS) entry which is preliminary data.</text>
</comment>
<dbReference type="InterPro" id="IPR036873">
    <property type="entry name" value="Rhodanese-like_dom_sf"/>
</dbReference>
<dbReference type="InterPro" id="IPR001763">
    <property type="entry name" value="Rhodanese-like_dom"/>
</dbReference>
<dbReference type="Pfam" id="PF00581">
    <property type="entry name" value="Rhodanese"/>
    <property type="match status" value="1"/>
</dbReference>
<name>A0A844B5B5_9RHOB</name>
<sequence>MNALSKSLTALAELEEVRRRARDARLPYAGEVSPDLAWALVQAGEAQLIDVRSREEFKFVGHVPGSSNVAWATGTTLTRNPRFLREFEATAARDAVVLLICRSGKRSADAAAVASRAGFGNVFNVTEGFEGDLDVDGHRGALNGWRQRGLPWLQD</sequence>
<dbReference type="EMBL" id="WJPO01000014">
    <property type="protein sequence ID" value="MRH21391.1"/>
    <property type="molecule type" value="Genomic_DNA"/>
</dbReference>
<dbReference type="InterPro" id="IPR052367">
    <property type="entry name" value="Thiosulfate_ST/Rhodanese-like"/>
</dbReference>
<accession>A0A844B5B5</accession>
<protein>
    <submittedName>
        <fullName evidence="2">Rhodanese-like domain-containing protein</fullName>
    </submittedName>
</protein>
<dbReference type="PANTHER" id="PTHR45431">
    <property type="entry name" value="RHODANESE-LIKE DOMAIN-CONTAINING PROTEIN 15, CHLOROPLASTIC"/>
    <property type="match status" value="1"/>
</dbReference>
<organism evidence="2 3">
    <name type="scientific">Rhodovulum strictum</name>
    <dbReference type="NCBI Taxonomy" id="58314"/>
    <lineage>
        <taxon>Bacteria</taxon>
        <taxon>Pseudomonadati</taxon>
        <taxon>Pseudomonadota</taxon>
        <taxon>Alphaproteobacteria</taxon>
        <taxon>Rhodobacterales</taxon>
        <taxon>Paracoccaceae</taxon>
        <taxon>Rhodovulum</taxon>
    </lineage>
</organism>
<dbReference type="RefSeq" id="WP_153748695.1">
    <property type="nucleotide sequence ID" value="NZ_BAAADI010000001.1"/>
</dbReference>
<feature type="domain" description="Rhodanese" evidence="1">
    <location>
        <begin position="42"/>
        <end position="141"/>
    </location>
</feature>